<dbReference type="HOGENOM" id="CLU_664024_0_0_1"/>
<keyword evidence="2" id="KW-1185">Reference proteome</keyword>
<accession>A0A0D0C4U2</accession>
<dbReference type="AlphaFoldDB" id="A0A0D0C4U2"/>
<dbReference type="EMBL" id="KN834990">
    <property type="protein sequence ID" value="KIK49813.1"/>
    <property type="molecule type" value="Genomic_DNA"/>
</dbReference>
<evidence type="ECO:0000313" key="1">
    <source>
        <dbReference type="EMBL" id="KIK49813.1"/>
    </source>
</evidence>
<evidence type="ECO:0000313" key="2">
    <source>
        <dbReference type="Proteomes" id="UP000053593"/>
    </source>
</evidence>
<protein>
    <submittedName>
        <fullName evidence="1">Uncharacterized protein</fullName>
    </submittedName>
</protein>
<gene>
    <name evidence="1" type="ORF">GYMLUDRAFT_65526</name>
</gene>
<reference evidence="1 2" key="1">
    <citation type="submission" date="2014-04" db="EMBL/GenBank/DDBJ databases">
        <title>Evolutionary Origins and Diversification of the Mycorrhizal Mutualists.</title>
        <authorList>
            <consortium name="DOE Joint Genome Institute"/>
            <consortium name="Mycorrhizal Genomics Consortium"/>
            <person name="Kohler A."/>
            <person name="Kuo A."/>
            <person name="Nagy L.G."/>
            <person name="Floudas D."/>
            <person name="Copeland A."/>
            <person name="Barry K.W."/>
            <person name="Cichocki N."/>
            <person name="Veneault-Fourrey C."/>
            <person name="LaButti K."/>
            <person name="Lindquist E.A."/>
            <person name="Lipzen A."/>
            <person name="Lundell T."/>
            <person name="Morin E."/>
            <person name="Murat C."/>
            <person name="Riley R."/>
            <person name="Ohm R."/>
            <person name="Sun H."/>
            <person name="Tunlid A."/>
            <person name="Henrissat B."/>
            <person name="Grigoriev I.V."/>
            <person name="Hibbett D.S."/>
            <person name="Martin F."/>
        </authorList>
    </citation>
    <scope>NUCLEOTIDE SEQUENCE [LARGE SCALE GENOMIC DNA]</scope>
    <source>
        <strain evidence="1 2">FD-317 M1</strain>
    </source>
</reference>
<sequence length="414" mass="45223">MTAMEHPEQDLSHLDVPKFLAAFSAYLASDLYTALNWMSELSGDLDGDTASLHSFIEKLVQKFQELVLQSQAVLYLIMQGVQRDRESAWEVASQYHTELPVEPLTLSQSLPFNSLHYHFPSQVHPASPFSPSITETCCAHHSPNLPSLLPVTSTEQLHGFLHNLCHSMNLTEHYVLSIFSLPPSFATTSPKSPSPKVDSCLPSVEQQGPIPEEVLAILNNPNAESLYVNTDLGQAGLNNGLTEENVPVELDGIGGSELPTGSWGTVSNDCDFMDIGEGEHGVGAEGSGPPFPFFLPSSTSPKITPEVLLTDASTTHLETGSLTSSGDRDNAQLDCEEFLKTEYSYNSIFNAPSIFPSPHCMPGFIGEFLSDGKDIYQLVSTYPVTYELVLQEMAEITIPIYNGCVNGIDYNWGF</sequence>
<name>A0A0D0C4U2_9AGAR</name>
<organism evidence="1 2">
    <name type="scientific">Collybiopsis luxurians FD-317 M1</name>
    <dbReference type="NCBI Taxonomy" id="944289"/>
    <lineage>
        <taxon>Eukaryota</taxon>
        <taxon>Fungi</taxon>
        <taxon>Dikarya</taxon>
        <taxon>Basidiomycota</taxon>
        <taxon>Agaricomycotina</taxon>
        <taxon>Agaricomycetes</taxon>
        <taxon>Agaricomycetidae</taxon>
        <taxon>Agaricales</taxon>
        <taxon>Marasmiineae</taxon>
        <taxon>Omphalotaceae</taxon>
        <taxon>Collybiopsis</taxon>
        <taxon>Collybiopsis luxurians</taxon>
    </lineage>
</organism>
<proteinExistence type="predicted"/>
<dbReference type="Proteomes" id="UP000053593">
    <property type="component" value="Unassembled WGS sequence"/>
</dbReference>